<dbReference type="PaxDb" id="4113-PGSC0003DMT400089880"/>
<dbReference type="HOGENOM" id="CLU_029307_7_4_1"/>
<evidence type="ECO:0000313" key="2">
    <source>
        <dbReference type="EnsemblPlants" id="PGSC0003DMT400089880"/>
    </source>
</evidence>
<dbReference type="InParanoid" id="M1DJ46"/>
<evidence type="ECO:0000256" key="1">
    <source>
        <dbReference type="SAM" id="MobiDB-lite"/>
    </source>
</evidence>
<accession>M1DJ46</accession>
<evidence type="ECO:0000313" key="3">
    <source>
        <dbReference type="Proteomes" id="UP000011115"/>
    </source>
</evidence>
<dbReference type="Gramene" id="PGSC0003DMT400089880">
    <property type="protein sequence ID" value="PGSC0003DMT400089880"/>
    <property type="gene ID" value="PGSC0003DMG400039451"/>
</dbReference>
<keyword evidence="3" id="KW-1185">Reference proteome</keyword>
<dbReference type="AlphaFoldDB" id="M1DJ46"/>
<feature type="region of interest" description="Disordered" evidence="1">
    <location>
        <begin position="1"/>
        <end position="55"/>
    </location>
</feature>
<protein>
    <submittedName>
        <fullName evidence="2">Uncharacterized protein</fullName>
    </submittedName>
</protein>
<dbReference type="Proteomes" id="UP000011115">
    <property type="component" value="Unassembled WGS sequence"/>
</dbReference>
<reference evidence="3" key="1">
    <citation type="journal article" date="2011" name="Nature">
        <title>Genome sequence and analysis of the tuber crop potato.</title>
        <authorList>
            <consortium name="The Potato Genome Sequencing Consortium"/>
        </authorList>
    </citation>
    <scope>NUCLEOTIDE SEQUENCE [LARGE SCALE GENOMIC DNA]</scope>
    <source>
        <strain evidence="3">cv. DM1-3 516 R44</strain>
    </source>
</reference>
<sequence length="111" mass="12182">MARPKVVGRNMPSGQTRTKNFRKNTKATNPTKMDNEGKKPSANKRTNSRDPTIPSWRRGFFTTIHYILAAHYLDNLSKSAVAESSEEAPGAIIKFQADTSGTDAQKDGATV</sequence>
<reference evidence="2" key="2">
    <citation type="submission" date="2015-06" db="UniProtKB">
        <authorList>
            <consortium name="EnsemblPlants"/>
        </authorList>
    </citation>
    <scope>IDENTIFICATION</scope>
    <source>
        <strain evidence="2">DM1-3 516 R44</strain>
    </source>
</reference>
<proteinExistence type="predicted"/>
<name>M1DJ46_SOLTU</name>
<organism evidence="2 3">
    <name type="scientific">Solanum tuberosum</name>
    <name type="common">Potato</name>
    <dbReference type="NCBI Taxonomy" id="4113"/>
    <lineage>
        <taxon>Eukaryota</taxon>
        <taxon>Viridiplantae</taxon>
        <taxon>Streptophyta</taxon>
        <taxon>Embryophyta</taxon>
        <taxon>Tracheophyta</taxon>
        <taxon>Spermatophyta</taxon>
        <taxon>Magnoliopsida</taxon>
        <taxon>eudicotyledons</taxon>
        <taxon>Gunneridae</taxon>
        <taxon>Pentapetalae</taxon>
        <taxon>asterids</taxon>
        <taxon>lamiids</taxon>
        <taxon>Solanales</taxon>
        <taxon>Solanaceae</taxon>
        <taxon>Solanoideae</taxon>
        <taxon>Solaneae</taxon>
        <taxon>Solanum</taxon>
    </lineage>
</organism>
<dbReference type="EnsemblPlants" id="PGSC0003DMT400089880">
    <property type="protein sequence ID" value="PGSC0003DMT400089880"/>
    <property type="gene ID" value="PGSC0003DMG400039451"/>
</dbReference>